<dbReference type="WBParaSite" id="BXY_0760600.1">
    <property type="protein sequence ID" value="BXY_0760600.1"/>
    <property type="gene ID" value="BXY_0760600"/>
</dbReference>
<evidence type="ECO:0000256" key="6">
    <source>
        <dbReference type="ARBA" id="ARBA00023128"/>
    </source>
</evidence>
<reference evidence="10" key="1">
    <citation type="submission" date="2016-11" db="UniProtKB">
        <authorList>
            <consortium name="WormBaseParasite"/>
        </authorList>
    </citation>
    <scope>IDENTIFICATION</scope>
</reference>
<evidence type="ECO:0000313" key="10">
    <source>
        <dbReference type="WBParaSite" id="BXY_0760600.1"/>
    </source>
</evidence>
<dbReference type="GO" id="GO:0030150">
    <property type="term" value="P:protein import into mitochondrial matrix"/>
    <property type="evidence" value="ECO:0007669"/>
    <property type="project" value="UniProtKB-UniRule"/>
</dbReference>
<evidence type="ECO:0000256" key="3">
    <source>
        <dbReference type="ARBA" id="ARBA00022692"/>
    </source>
</evidence>
<comment type="function">
    <text evidence="8">Essential component of the TIM23 complex, a complex that mediates the translocation of transit peptide-containing proteins across the mitochondrial inner membrane.</text>
</comment>
<evidence type="ECO:0000256" key="4">
    <source>
        <dbReference type="ARBA" id="ARBA00022946"/>
    </source>
</evidence>
<feature type="transmembrane region" description="Helical" evidence="8">
    <location>
        <begin position="100"/>
        <end position="120"/>
    </location>
</feature>
<evidence type="ECO:0000256" key="1">
    <source>
        <dbReference type="ARBA" id="ARBA00004304"/>
    </source>
</evidence>
<protein>
    <recommendedName>
        <fullName evidence="8">Mitochondrial import inner membrane translocase subunit Tim21</fullName>
    </recommendedName>
</protein>
<accession>A0A1I7S3M5</accession>
<dbReference type="InterPro" id="IPR038552">
    <property type="entry name" value="Tim21_IMS_sf"/>
</dbReference>
<organism evidence="9 10">
    <name type="scientific">Bursaphelenchus xylophilus</name>
    <name type="common">Pinewood nematode worm</name>
    <name type="synonym">Aphelenchoides xylophilus</name>
    <dbReference type="NCBI Taxonomy" id="6326"/>
    <lineage>
        <taxon>Eukaryota</taxon>
        <taxon>Metazoa</taxon>
        <taxon>Ecdysozoa</taxon>
        <taxon>Nematoda</taxon>
        <taxon>Chromadorea</taxon>
        <taxon>Rhabditida</taxon>
        <taxon>Tylenchina</taxon>
        <taxon>Tylenchomorpha</taxon>
        <taxon>Aphelenchoidea</taxon>
        <taxon>Aphelenchoididae</taxon>
        <taxon>Bursaphelenchus</taxon>
    </lineage>
</organism>
<dbReference type="InterPro" id="IPR013261">
    <property type="entry name" value="Tim21"/>
</dbReference>
<keyword evidence="8" id="KW-0999">Mitochondrion inner membrane</keyword>
<dbReference type="GO" id="GO:0005744">
    <property type="term" value="C:TIM23 mitochondrial import inner membrane translocase complex"/>
    <property type="evidence" value="ECO:0007669"/>
    <property type="project" value="UniProtKB-UniRule"/>
</dbReference>
<dbReference type="eggNOG" id="KOG4836">
    <property type="taxonomic scope" value="Eukaryota"/>
</dbReference>
<evidence type="ECO:0000256" key="5">
    <source>
        <dbReference type="ARBA" id="ARBA00022989"/>
    </source>
</evidence>
<evidence type="ECO:0000256" key="2">
    <source>
        <dbReference type="ARBA" id="ARBA00010867"/>
    </source>
</evidence>
<dbReference type="PANTHER" id="PTHR13032">
    <property type="entry name" value="MITOCHONDRIAL IMPORT INNER MEMBRANE TRANSLOCASE SUBUNIT TIM21"/>
    <property type="match status" value="1"/>
</dbReference>
<keyword evidence="8" id="KW-0811">Translocation</keyword>
<evidence type="ECO:0000256" key="8">
    <source>
        <dbReference type="RuleBase" id="RU367142"/>
    </source>
</evidence>
<dbReference type="Pfam" id="PF08294">
    <property type="entry name" value="TIM21"/>
    <property type="match status" value="1"/>
</dbReference>
<dbReference type="Gene3D" id="3.10.450.320">
    <property type="entry name" value="Mitochondrial import inner membrane translocase subunit Tim21"/>
    <property type="match status" value="1"/>
</dbReference>
<name>A0A1I7S3M5_BURXY</name>
<evidence type="ECO:0000256" key="7">
    <source>
        <dbReference type="ARBA" id="ARBA00023136"/>
    </source>
</evidence>
<keyword evidence="3 8" id="KW-0812">Transmembrane</keyword>
<sequence length="230" mass="25960">MIGRAPHLEAFPLLLIFKGEMNGIKSLSLLSIRSRLVPNNSCGVRLLMRSVVLHQQKAPVEEKAQKMQLQHSVLEEIMFREEEKPKTTAQKVKKGAENTFLYVTVLASVATLGGISYLLFEYFFAPNSPQRIYSKALELIRSDPQCQALIGSSITGFGEQSRRSRRHIASLAYNKGDEKRVRVTFHVKGDRGAGRAQVEMVQKPGESWGYRYLLIQMADHSESIVLIDNR</sequence>
<keyword evidence="8" id="KW-0653">Protein transport</keyword>
<keyword evidence="5 8" id="KW-1133">Transmembrane helix</keyword>
<evidence type="ECO:0000313" key="9">
    <source>
        <dbReference type="Proteomes" id="UP000095284"/>
    </source>
</evidence>
<comment type="subcellular location">
    <subcellularLocation>
        <location evidence="8">Mitochondrion inner membrane</location>
        <topology evidence="8">Single-pass membrane protein</topology>
    </subcellularLocation>
    <subcellularLocation>
        <location evidence="1">Mitochondrion membrane</location>
        <topology evidence="1">Single-pass membrane protein</topology>
    </subcellularLocation>
</comment>
<dbReference type="PANTHER" id="PTHR13032:SF6">
    <property type="entry name" value="MITOCHONDRIAL IMPORT INNER MEMBRANE TRANSLOCASE SUBUNIT TIM21"/>
    <property type="match status" value="1"/>
</dbReference>
<dbReference type="AlphaFoldDB" id="A0A1I7S3M5"/>
<keyword evidence="6 8" id="KW-0496">Mitochondrion</keyword>
<comment type="similarity">
    <text evidence="2 8">Belongs to the TIM21 family.</text>
</comment>
<keyword evidence="8" id="KW-0813">Transport</keyword>
<keyword evidence="4" id="KW-0809">Transit peptide</keyword>
<proteinExistence type="inferred from homology"/>
<comment type="subunit">
    <text evidence="8">Component of the TIM23 complex.</text>
</comment>
<keyword evidence="7 8" id="KW-0472">Membrane</keyword>
<dbReference type="Proteomes" id="UP000095284">
    <property type="component" value="Unplaced"/>
</dbReference>